<dbReference type="Gene3D" id="1.10.8.430">
    <property type="entry name" value="Helical domain of apoptotic protease-activating factors"/>
    <property type="match status" value="1"/>
</dbReference>
<dbReference type="SUPFAM" id="SSF52540">
    <property type="entry name" value="P-loop containing nucleoside triphosphate hydrolases"/>
    <property type="match status" value="1"/>
</dbReference>
<dbReference type="InterPro" id="IPR002182">
    <property type="entry name" value="NB-ARC"/>
</dbReference>
<reference evidence="7" key="1">
    <citation type="submission" date="2025-08" db="UniProtKB">
        <authorList>
            <consortium name="RefSeq"/>
        </authorList>
    </citation>
    <scope>IDENTIFICATION</scope>
    <source>
        <tissue evidence="7">Leaf</tissue>
    </source>
</reference>
<dbReference type="PANTHER" id="PTHR11017:SF570">
    <property type="entry name" value="DISEASE RESISTANCE PROTEIN (TIR-NBS CLASS)-RELATED"/>
    <property type="match status" value="1"/>
</dbReference>
<dbReference type="GeneID" id="115751706"/>
<dbReference type="Gene3D" id="3.40.1170.20">
    <property type="entry name" value="tRNA intron endonuclease, N-terminal domain"/>
    <property type="match status" value="2"/>
</dbReference>
<dbReference type="InterPro" id="IPR032675">
    <property type="entry name" value="LRR_dom_sf"/>
</dbReference>
<dbReference type="InterPro" id="IPR035897">
    <property type="entry name" value="Toll_tir_struct_dom_sf"/>
</dbReference>
<keyword evidence="6" id="KW-1185">Reference proteome</keyword>
<protein>
    <submittedName>
        <fullName evidence="7">TMV resistance protein N-like</fullName>
    </submittedName>
</protein>
<dbReference type="InterPro" id="IPR027417">
    <property type="entry name" value="P-loop_NTPase"/>
</dbReference>
<dbReference type="SMART" id="SM00369">
    <property type="entry name" value="LRR_TYP"/>
    <property type="match status" value="3"/>
</dbReference>
<feature type="compositionally biased region" description="Basic residues" evidence="4">
    <location>
        <begin position="28"/>
        <end position="37"/>
    </location>
</feature>
<dbReference type="InterPro" id="IPR042197">
    <property type="entry name" value="Apaf_helical"/>
</dbReference>
<dbReference type="SMART" id="SM00255">
    <property type="entry name" value="TIR"/>
    <property type="match status" value="1"/>
</dbReference>
<dbReference type="Gene3D" id="3.80.10.10">
    <property type="entry name" value="Ribonuclease Inhibitor"/>
    <property type="match status" value="3"/>
</dbReference>
<dbReference type="Gene3D" id="3.40.50.300">
    <property type="entry name" value="P-loop containing nucleotide triphosphate hydrolases"/>
    <property type="match status" value="1"/>
</dbReference>
<sequence length="1418" mass="160765">MAVAFLPSPNPLLFPSPSPPFPSCLPPKRSRHGRPVRVHASSSPGHPFGPPRQRLSRLFPSSSGRLALNFAIGVKRETGFNFGISASNPSFISPIHTGEGGDQYDVFLSFRGTDTRKEFTDHLYHSLVNAGIMPIHVFRDENSISIGEEFGSQILDAISRSKISIPIISENYASSKWCLRELIHIMDHKKSKSQVVLPIFYKVAPSDVRHLKGSFGKAFYSCQESFHREDIEEGQQALEEVSYLNGWESEKIANGHEGELIKLVVKTVLSELRKHFQLDVPKQLVGLDGHLMGIMTWIDSPSVNARMIGIYGMGGIGKTTLAKCIYNQLSDKFEKTSFLQDVRETVKRHGIEYLQSKLISDVLLSESEVSRVDDGINIIRSGFKEKKVLIILDDIDHKDQLDALTREHNWFMAGSLIIVTTRYEAVLDQSEFEVEYKYELREMDEVHSLLLFKRHAFRMDHSSSDFEVISRDIISTMGGLPLALRVMGSYLYGETDQKVWNDVLNQLKEKPHKDVQKILRISYDALEEGQKEIFLDIACFFIGKESKFAMYMWDDCGFYASKGIRELKLRCLIKIGDDGEFMMHDQLRDLGRSIICQEGSTEKRSRLWHSEEAFEILMEKKGTERIQAICLDKYPNSRRQDPSLDYGRADLQTYTNEQFKDLRTLRFHQLRRADLNGDFVELFSELRWLQWFGIKNDLPFSATNLHLPKLVVLHLFDEAITENWGGWSSIKAAKRLKVLDLRSCCDIRCIPDLSALTELEILILENCSKLEQVDPSIGKVKSLVSLDLTNCPRLKELPDELGELEELKQLTLDRAGITKIPTSIGSLRKLEILSASLCDSLREIPSSIGDLQNLQHLNMSYSKIEKLASAIGRLKKLRTLNLQYCELQEIPSEIGDLFSLEILKIGGPISDLPESFRNLSSLQQLSLRYCHELGSLPELPSSLKSLVLSFNGPRLPQLSYLIDLELLVLTGCHHLEYIPELPSRLVNLYVDYFPKLLSPRLDGFKYLEVLSIDDCNSIQRLDLSKLYTLKTLHARNCDNLVEIQSHDNLKFLENIDIDHCGSIESLILPELQCLKRFSVTRCHNLVEIRGLDRAEFLKALDISHCWPLKRLPDLSCFATLEQLNINCCHDLRDVEILERFLSCRSIYITGCISLEKLPDLSNFESLENFVLSYSHSVTEIPGIEKSRSLTYIDIAGCKSMETLPDLSRCEKLQSLVVRDCKKLTQLQGLEKLDLNFLDISGCDSLQTLPKLPGTNVFRHYGEGDDSAETISASAISHVSRLNERGGRELVYEKKYVPQMIMLREKSHVSITEASVLSKYLQLEGVGHLVKSTLALVAGRVAACEAMRISAKISCLGQTPLNSSVVIGNPVNFLIVPSSMDSQQHTIYLGLDILAEEVQIRYQRPIKMKKKVRWPTGVS</sequence>
<dbReference type="InterPro" id="IPR044974">
    <property type="entry name" value="Disease_R_plants"/>
</dbReference>
<dbReference type="InterPro" id="IPR055414">
    <property type="entry name" value="LRR_R13L4/SHOC2-like"/>
</dbReference>
<dbReference type="InterPro" id="IPR058192">
    <property type="entry name" value="WHD_ROQ1-like"/>
</dbReference>
<dbReference type="SUPFAM" id="SSF52058">
    <property type="entry name" value="L domain-like"/>
    <property type="match status" value="2"/>
</dbReference>
<keyword evidence="2" id="KW-0677">Repeat</keyword>
<evidence type="ECO:0000259" key="5">
    <source>
        <dbReference type="PROSITE" id="PS50104"/>
    </source>
</evidence>
<name>A0ABM3HJ82_9MYRT</name>
<evidence type="ECO:0000256" key="1">
    <source>
        <dbReference type="ARBA" id="ARBA00022614"/>
    </source>
</evidence>
<dbReference type="Proteomes" id="UP000827889">
    <property type="component" value="Chromosome 6"/>
</dbReference>
<proteinExistence type="predicted"/>
<dbReference type="InterPro" id="IPR003591">
    <property type="entry name" value="Leu-rich_rpt_typical-subtyp"/>
</dbReference>
<dbReference type="SUPFAM" id="SSF52200">
    <property type="entry name" value="Toll/Interleukin receptor TIR domain"/>
    <property type="match status" value="1"/>
</dbReference>
<dbReference type="PRINTS" id="PR00364">
    <property type="entry name" value="DISEASERSIST"/>
</dbReference>
<dbReference type="PROSITE" id="PS50104">
    <property type="entry name" value="TIR"/>
    <property type="match status" value="1"/>
</dbReference>
<evidence type="ECO:0000256" key="2">
    <source>
        <dbReference type="ARBA" id="ARBA00022737"/>
    </source>
</evidence>
<gene>
    <name evidence="7" type="primary">LOC115751706</name>
</gene>
<dbReference type="Pfam" id="PF23282">
    <property type="entry name" value="WHD_ROQ1"/>
    <property type="match status" value="1"/>
</dbReference>
<dbReference type="Pfam" id="PF23598">
    <property type="entry name" value="LRR_14"/>
    <property type="match status" value="1"/>
</dbReference>
<evidence type="ECO:0000256" key="4">
    <source>
        <dbReference type="SAM" id="MobiDB-lite"/>
    </source>
</evidence>
<evidence type="ECO:0000256" key="3">
    <source>
        <dbReference type="ARBA" id="ARBA00022821"/>
    </source>
</evidence>
<dbReference type="Gene3D" id="3.40.50.10140">
    <property type="entry name" value="Toll/interleukin-1 receptor homology (TIR) domain"/>
    <property type="match status" value="1"/>
</dbReference>
<accession>A0ABM3HJ82</accession>
<dbReference type="Pfam" id="PF01582">
    <property type="entry name" value="TIR"/>
    <property type="match status" value="1"/>
</dbReference>
<dbReference type="RefSeq" id="XP_048136664.1">
    <property type="nucleotide sequence ID" value="XM_048280707.1"/>
</dbReference>
<feature type="domain" description="TIR" evidence="5">
    <location>
        <begin position="102"/>
        <end position="242"/>
    </location>
</feature>
<dbReference type="InterPro" id="IPR000157">
    <property type="entry name" value="TIR_dom"/>
</dbReference>
<feature type="region of interest" description="Disordered" evidence="4">
    <location>
        <begin position="17"/>
        <end position="52"/>
    </location>
</feature>
<organism evidence="6 7">
    <name type="scientific">Rhodamnia argentea</name>
    <dbReference type="NCBI Taxonomy" id="178133"/>
    <lineage>
        <taxon>Eukaryota</taxon>
        <taxon>Viridiplantae</taxon>
        <taxon>Streptophyta</taxon>
        <taxon>Embryophyta</taxon>
        <taxon>Tracheophyta</taxon>
        <taxon>Spermatophyta</taxon>
        <taxon>Magnoliopsida</taxon>
        <taxon>eudicotyledons</taxon>
        <taxon>Gunneridae</taxon>
        <taxon>Pentapetalae</taxon>
        <taxon>rosids</taxon>
        <taxon>malvids</taxon>
        <taxon>Myrtales</taxon>
        <taxon>Myrtaceae</taxon>
        <taxon>Myrtoideae</taxon>
        <taxon>Myrteae</taxon>
        <taxon>Australasian group</taxon>
        <taxon>Rhodamnia</taxon>
    </lineage>
</organism>
<dbReference type="Pfam" id="PF00931">
    <property type="entry name" value="NB-ARC"/>
    <property type="match status" value="1"/>
</dbReference>
<dbReference type="PANTHER" id="PTHR11017">
    <property type="entry name" value="LEUCINE-RICH REPEAT-CONTAINING PROTEIN"/>
    <property type="match status" value="1"/>
</dbReference>
<evidence type="ECO:0000313" key="6">
    <source>
        <dbReference type="Proteomes" id="UP000827889"/>
    </source>
</evidence>
<keyword evidence="3" id="KW-0611">Plant defense</keyword>
<keyword evidence="1" id="KW-0433">Leucine-rich repeat</keyword>
<evidence type="ECO:0000313" key="7">
    <source>
        <dbReference type="RefSeq" id="XP_048136664.1"/>
    </source>
</evidence>